<feature type="transmembrane region" description="Helical" evidence="1">
    <location>
        <begin position="185"/>
        <end position="203"/>
    </location>
</feature>
<evidence type="ECO:0000256" key="1">
    <source>
        <dbReference type="SAM" id="Phobius"/>
    </source>
</evidence>
<dbReference type="AlphaFoldDB" id="A0A0A1GUI8"/>
<gene>
    <name evidence="2" type="ORF">LOOC260_100850</name>
</gene>
<dbReference type="RefSeq" id="WP_041092078.1">
    <property type="nucleotide sequence ID" value="NZ_AP014680.1"/>
</dbReference>
<evidence type="ECO:0000313" key="2">
    <source>
        <dbReference type="EMBL" id="BAP84664.1"/>
    </source>
</evidence>
<name>A0A0A1GUI8_9LACO</name>
<feature type="transmembrane region" description="Helical" evidence="1">
    <location>
        <begin position="48"/>
        <end position="72"/>
    </location>
</feature>
<keyword evidence="1" id="KW-1133">Transmembrane helix</keyword>
<feature type="transmembrane region" description="Helical" evidence="1">
    <location>
        <begin position="111"/>
        <end position="132"/>
    </location>
</feature>
<dbReference type="PANTHER" id="PTHR40078">
    <property type="entry name" value="INTEGRAL MEMBRANE PROTEIN-RELATED"/>
    <property type="match status" value="1"/>
</dbReference>
<keyword evidence="1" id="KW-0812">Transmembrane</keyword>
<feature type="transmembrane region" description="Helical" evidence="1">
    <location>
        <begin position="153"/>
        <end position="179"/>
    </location>
</feature>
<reference evidence="2 3" key="1">
    <citation type="submission" date="2014-11" db="EMBL/GenBank/DDBJ databases">
        <title>Complete genome sequence and analysis of Lactobacillus hokkaidonensis LOOC260T.</title>
        <authorList>
            <person name="Tanizawa Y."/>
            <person name="Tohno M."/>
            <person name="Kaminuma E."/>
            <person name="Nakamura Y."/>
            <person name="Arita M."/>
        </authorList>
    </citation>
    <scope>NUCLEOTIDE SEQUENCE [LARGE SCALE GENOMIC DNA]</scope>
    <source>
        <strain evidence="2 3">LOOC260</strain>
    </source>
</reference>
<keyword evidence="1" id="KW-0472">Membrane</keyword>
<organism evidence="2 3">
    <name type="scientific">Paucilactobacillus hokkaidonensis JCM 18461</name>
    <dbReference type="NCBI Taxonomy" id="1291742"/>
    <lineage>
        <taxon>Bacteria</taxon>
        <taxon>Bacillati</taxon>
        <taxon>Bacillota</taxon>
        <taxon>Bacilli</taxon>
        <taxon>Lactobacillales</taxon>
        <taxon>Lactobacillaceae</taxon>
        <taxon>Paucilactobacillus</taxon>
    </lineage>
</organism>
<dbReference type="HOGENOM" id="CLU_110210_0_0_9"/>
<dbReference type="KEGG" id="lho:LOOC260_100850"/>
<dbReference type="Pfam" id="PF19700">
    <property type="entry name" value="DUF6198"/>
    <property type="match status" value="1"/>
</dbReference>
<feature type="transmembrane region" description="Helical" evidence="1">
    <location>
        <begin position="84"/>
        <end position="105"/>
    </location>
</feature>
<protein>
    <submittedName>
        <fullName evidence="2">Putative membrane protein</fullName>
    </submittedName>
</protein>
<dbReference type="STRING" id="1291742.LOOC260_100850"/>
<dbReference type="PANTHER" id="PTHR40078:SF1">
    <property type="entry name" value="INTEGRAL MEMBRANE PROTEIN"/>
    <property type="match status" value="1"/>
</dbReference>
<dbReference type="Proteomes" id="UP000031620">
    <property type="component" value="Chromosome"/>
</dbReference>
<dbReference type="InterPro" id="IPR038750">
    <property type="entry name" value="YczE/YyaS-like"/>
</dbReference>
<accession>A0A0A1GUI8</accession>
<evidence type="ECO:0000313" key="3">
    <source>
        <dbReference type="Proteomes" id="UP000031620"/>
    </source>
</evidence>
<proteinExistence type="predicted"/>
<dbReference type="EMBL" id="AP014680">
    <property type="protein sequence ID" value="BAP84664.1"/>
    <property type="molecule type" value="Genomic_DNA"/>
</dbReference>
<sequence>MAKMKDFKQRMEFLVFSILLNAAGNALTISTNLGSAVWTGSSVNLANWIHISLGTTLFIYGIVITLVNQIIIGHFDRRRFFSNLLYTLPFSYLVSFMTIFWNWVGVPHCGLVARVILDTIGIMTIAAAVSIYQRSNILMHPNDDLSYILRFKFLKGSAILGQWTSYLPPIIITILSVWATGQLKAIGYGTIVALVAQGAMMSWSDKHVFPQLKHHVDL</sequence>